<comment type="caution">
    <text evidence="10">The sequence shown here is derived from an EMBL/GenBank/DDBJ whole genome shotgun (WGS) entry which is preliminary data.</text>
</comment>
<keyword evidence="3" id="KW-0813">Transport</keyword>
<organism evidence="10 11">
    <name type="scientific">Linnemannia gamsii</name>
    <dbReference type="NCBI Taxonomy" id="64522"/>
    <lineage>
        <taxon>Eukaryota</taxon>
        <taxon>Fungi</taxon>
        <taxon>Fungi incertae sedis</taxon>
        <taxon>Mucoromycota</taxon>
        <taxon>Mortierellomycotina</taxon>
        <taxon>Mortierellomycetes</taxon>
        <taxon>Mortierellales</taxon>
        <taxon>Mortierellaceae</taxon>
        <taxon>Linnemannia</taxon>
    </lineage>
</organism>
<feature type="transmembrane region" description="Helical" evidence="9">
    <location>
        <begin position="452"/>
        <end position="473"/>
    </location>
</feature>
<accession>A0A9P6QX74</accession>
<evidence type="ECO:0000313" key="11">
    <source>
        <dbReference type="Proteomes" id="UP000823405"/>
    </source>
</evidence>
<keyword evidence="7 9" id="KW-1133">Transmembrane helix</keyword>
<feature type="transmembrane region" description="Helical" evidence="9">
    <location>
        <begin position="188"/>
        <end position="206"/>
    </location>
</feature>
<feature type="transmembrane region" description="Helical" evidence="9">
    <location>
        <begin position="479"/>
        <end position="502"/>
    </location>
</feature>
<dbReference type="Pfam" id="PF03169">
    <property type="entry name" value="OPT"/>
    <property type="match status" value="1"/>
</dbReference>
<feature type="transmembrane region" description="Helical" evidence="9">
    <location>
        <begin position="396"/>
        <end position="416"/>
    </location>
</feature>
<comment type="subcellular location">
    <subcellularLocation>
        <location evidence="1">Membrane</location>
        <topology evidence="1">Multi-pass membrane protein</topology>
    </subcellularLocation>
</comment>
<evidence type="ECO:0000256" key="9">
    <source>
        <dbReference type="SAM" id="Phobius"/>
    </source>
</evidence>
<evidence type="ECO:0000256" key="6">
    <source>
        <dbReference type="ARBA" id="ARBA00022927"/>
    </source>
</evidence>
<gene>
    <name evidence="10" type="ORF">BGZ97_002441</name>
</gene>
<evidence type="ECO:0000313" key="10">
    <source>
        <dbReference type="EMBL" id="KAG0302226.1"/>
    </source>
</evidence>
<keyword evidence="6" id="KW-0653">Protein transport</keyword>
<evidence type="ECO:0000256" key="7">
    <source>
        <dbReference type="ARBA" id="ARBA00022989"/>
    </source>
</evidence>
<evidence type="ECO:0000256" key="1">
    <source>
        <dbReference type="ARBA" id="ARBA00004141"/>
    </source>
</evidence>
<feature type="non-terminal residue" evidence="10">
    <location>
        <position position="1"/>
    </location>
</feature>
<evidence type="ECO:0000256" key="8">
    <source>
        <dbReference type="ARBA" id="ARBA00023136"/>
    </source>
</evidence>
<dbReference type="Proteomes" id="UP000823405">
    <property type="component" value="Unassembled WGS sequence"/>
</dbReference>
<evidence type="ECO:0008006" key="12">
    <source>
        <dbReference type="Google" id="ProtNLM"/>
    </source>
</evidence>
<keyword evidence="8 9" id="KW-0472">Membrane</keyword>
<dbReference type="GO" id="GO:0035673">
    <property type="term" value="F:oligopeptide transmembrane transporter activity"/>
    <property type="evidence" value="ECO:0007669"/>
    <property type="project" value="InterPro"/>
</dbReference>
<dbReference type="OrthoDB" id="9986677at2759"/>
<sequence length="515" mass="58893">MVQDEKTFDIKKEGDINTLIGHFPPEQKDGIKEELAGIETDPGFLERGGEEELEESIRLVPKIVRELVSMDDDPTLPTITFRYFVLSTTFATLGAVISQIAWFRTTAASYSVFFVQIVSYWLGNLMAHTLPSKEINLFGIFKFSLNPGPFSIKEHVLIAIGASAGASSNLGEIVVSVKDLFYGEQMHPLAAICLMWATIWMGYSFAAIGRNFLLYDPELIWPSALIRIALYRTLRGEGQSHDVSQKQIRVFWMVLVGVFFWSFLPEYVFPFTSSLAVLCWFAPHNDTIKFISSGLGGMGFLNFTLNWSNITSNIMINPWWTQVTIFIAFVVSVWILVPIVHFTGAWNPKSLPVMSNRLFTANGTRYPFTELTNKMGHFQQDAYDRLGNVYISTYNIWEIFFGYATFLSAFVQIFLYSRLKIWSTIHHLRQRKQHSFKDRLNVLMSAYEEVPFWWYITLFVCCLVTMLILIQTQDLYLPWWTYVVGVILGGMSVVPMGFIYAISAFHVATGTWNEL</sequence>
<feature type="transmembrane region" description="Helical" evidence="9">
    <location>
        <begin position="250"/>
        <end position="268"/>
    </location>
</feature>
<evidence type="ECO:0000256" key="2">
    <source>
        <dbReference type="ARBA" id="ARBA00008807"/>
    </source>
</evidence>
<feature type="transmembrane region" description="Helical" evidence="9">
    <location>
        <begin position="83"/>
        <end position="102"/>
    </location>
</feature>
<dbReference type="InterPro" id="IPR004648">
    <property type="entry name" value="Oligpept_transpt"/>
</dbReference>
<dbReference type="AlphaFoldDB" id="A0A9P6QX74"/>
<keyword evidence="5" id="KW-0571">Peptide transport</keyword>
<evidence type="ECO:0000256" key="4">
    <source>
        <dbReference type="ARBA" id="ARBA00022692"/>
    </source>
</evidence>
<name>A0A9P6QX74_9FUNG</name>
<keyword evidence="11" id="KW-1185">Reference proteome</keyword>
<dbReference type="InterPro" id="IPR004813">
    <property type="entry name" value="OPT"/>
</dbReference>
<comment type="similarity">
    <text evidence="2">Belongs to the oligopeptide OPT transporter family.</text>
</comment>
<dbReference type="NCBIfam" id="TIGR00728">
    <property type="entry name" value="OPT_sfam"/>
    <property type="match status" value="1"/>
</dbReference>
<feature type="transmembrane region" description="Helical" evidence="9">
    <location>
        <begin position="319"/>
        <end position="342"/>
    </location>
</feature>
<protein>
    <recommendedName>
        <fullName evidence="12">OPT superfamily oligopeptide transporter</fullName>
    </recommendedName>
</protein>
<feature type="transmembrane region" description="Helical" evidence="9">
    <location>
        <begin position="288"/>
        <end position="307"/>
    </location>
</feature>
<keyword evidence="4 9" id="KW-0812">Transmembrane</keyword>
<dbReference type="EMBL" id="JAAAIN010001536">
    <property type="protein sequence ID" value="KAG0302226.1"/>
    <property type="molecule type" value="Genomic_DNA"/>
</dbReference>
<evidence type="ECO:0000256" key="3">
    <source>
        <dbReference type="ARBA" id="ARBA00022448"/>
    </source>
</evidence>
<reference evidence="10" key="1">
    <citation type="journal article" date="2020" name="Fungal Divers.">
        <title>Resolving the Mortierellaceae phylogeny through synthesis of multi-gene phylogenetics and phylogenomics.</title>
        <authorList>
            <person name="Vandepol N."/>
            <person name="Liber J."/>
            <person name="Desiro A."/>
            <person name="Na H."/>
            <person name="Kennedy M."/>
            <person name="Barry K."/>
            <person name="Grigoriev I.V."/>
            <person name="Miller A.N."/>
            <person name="O'Donnell K."/>
            <person name="Stajich J.E."/>
            <person name="Bonito G."/>
        </authorList>
    </citation>
    <scope>NUCLEOTIDE SEQUENCE</scope>
    <source>
        <strain evidence="10">NVP60</strain>
    </source>
</reference>
<dbReference type="GO" id="GO:0016020">
    <property type="term" value="C:membrane"/>
    <property type="evidence" value="ECO:0007669"/>
    <property type="project" value="UniProtKB-SubCell"/>
</dbReference>
<dbReference type="GO" id="GO:0015031">
    <property type="term" value="P:protein transport"/>
    <property type="evidence" value="ECO:0007669"/>
    <property type="project" value="UniProtKB-KW"/>
</dbReference>
<evidence type="ECO:0000256" key="5">
    <source>
        <dbReference type="ARBA" id="ARBA00022856"/>
    </source>
</evidence>
<feature type="transmembrane region" description="Helical" evidence="9">
    <location>
        <begin position="108"/>
        <end position="127"/>
    </location>
</feature>
<dbReference type="PANTHER" id="PTHR22601">
    <property type="entry name" value="ISP4 LIKE PROTEIN"/>
    <property type="match status" value="1"/>
</dbReference>
<proteinExistence type="inferred from homology"/>